<gene>
    <name evidence="1" type="ORF">SSLFYP27_00136</name>
</gene>
<protein>
    <submittedName>
        <fullName evidence="1">Uncharacterized protein</fullName>
    </submittedName>
</protein>
<reference evidence="1" key="1">
    <citation type="submission" date="2019-11" db="EMBL/GenBank/DDBJ databases">
        <authorList>
            <person name="Feng L."/>
        </authorList>
    </citation>
    <scope>NUCLEOTIDE SEQUENCE</scope>
    <source>
        <strain evidence="1">SsimulansLFYP27</strain>
    </source>
</reference>
<sequence length="167" mass="20309">MEQLGFRESFIEGSILAELDKKQKKQWKELSIEDKRHFIKLYKEIFKFNKEKFYQDLEHIFQERGILGEEKTPEQIQHDKLIDFFRTQGIPNPTETTIEAFKFQQIFANFDNFYHVMGQFTFNIEKQAQFNYYMSQQKQNFIHIAQRDKIIKQNDEIIELLKKIADK</sequence>
<dbReference type="RefSeq" id="WP_023015780.1">
    <property type="nucleotide sequence ID" value="NZ_CACRUO010000045.1"/>
</dbReference>
<accession>A0A6N3DWU5</accession>
<proteinExistence type="predicted"/>
<evidence type="ECO:0000313" key="1">
    <source>
        <dbReference type="EMBL" id="VYU30493.1"/>
    </source>
</evidence>
<name>A0A6N3DWU5_STASI</name>
<dbReference type="AlphaFoldDB" id="A0A6N3DWU5"/>
<organism evidence="1">
    <name type="scientific">Staphylococcus simulans</name>
    <dbReference type="NCBI Taxonomy" id="1286"/>
    <lineage>
        <taxon>Bacteria</taxon>
        <taxon>Bacillati</taxon>
        <taxon>Bacillota</taxon>
        <taxon>Bacilli</taxon>
        <taxon>Bacillales</taxon>
        <taxon>Staphylococcaceae</taxon>
        <taxon>Staphylococcus</taxon>
    </lineage>
</organism>
<dbReference type="EMBL" id="CACRUO010000045">
    <property type="protein sequence ID" value="VYU30493.1"/>
    <property type="molecule type" value="Genomic_DNA"/>
</dbReference>